<proteinExistence type="predicted"/>
<feature type="domain" description="C2H2-type" evidence="3">
    <location>
        <begin position="14"/>
        <end position="41"/>
    </location>
</feature>
<gene>
    <name evidence="4" type="primary">lola_58</name>
    <name evidence="4" type="ORF">CM83_9878</name>
</gene>
<feature type="region of interest" description="Disordered" evidence="2">
    <location>
        <begin position="63"/>
        <end position="91"/>
    </location>
</feature>
<evidence type="ECO:0000313" key="4">
    <source>
        <dbReference type="EMBL" id="JAG07135.1"/>
    </source>
</evidence>
<sequence>NQTNTQEKSSKAKFSCDNCSKVYFSQGGLYTHKRRECGKEPAYFCPHCSYKTKHKHSLKLHVNSRHPEAPLPTFTMSKMGRPPTSDSNTTVNYPLNAIVQSQKAFHRSSIKHEKPSLEGSECYNHSQENQTPTNPWF</sequence>
<feature type="compositionally biased region" description="Polar residues" evidence="2">
    <location>
        <begin position="123"/>
        <end position="137"/>
    </location>
</feature>
<dbReference type="InterPro" id="IPR036236">
    <property type="entry name" value="Znf_C2H2_sf"/>
</dbReference>
<dbReference type="EMBL" id="GBHO01036469">
    <property type="protein sequence ID" value="JAG07135.1"/>
    <property type="molecule type" value="Transcribed_RNA"/>
</dbReference>
<organism evidence="4">
    <name type="scientific">Lygus hesperus</name>
    <name type="common">Western plant bug</name>
    <dbReference type="NCBI Taxonomy" id="30085"/>
    <lineage>
        <taxon>Eukaryota</taxon>
        <taxon>Metazoa</taxon>
        <taxon>Ecdysozoa</taxon>
        <taxon>Arthropoda</taxon>
        <taxon>Hexapoda</taxon>
        <taxon>Insecta</taxon>
        <taxon>Pterygota</taxon>
        <taxon>Neoptera</taxon>
        <taxon>Paraneoptera</taxon>
        <taxon>Hemiptera</taxon>
        <taxon>Heteroptera</taxon>
        <taxon>Panheteroptera</taxon>
        <taxon>Cimicomorpha</taxon>
        <taxon>Miridae</taxon>
        <taxon>Mirini</taxon>
        <taxon>Lygus</taxon>
    </lineage>
</organism>
<dbReference type="SMART" id="SM00355">
    <property type="entry name" value="ZnF_C2H2"/>
    <property type="match status" value="2"/>
</dbReference>
<dbReference type="GO" id="GO:0008270">
    <property type="term" value="F:zinc ion binding"/>
    <property type="evidence" value="ECO:0007669"/>
    <property type="project" value="UniProtKB-KW"/>
</dbReference>
<feature type="region of interest" description="Disordered" evidence="2">
    <location>
        <begin position="116"/>
        <end position="137"/>
    </location>
</feature>
<feature type="non-terminal residue" evidence="4">
    <location>
        <position position="1"/>
    </location>
</feature>
<keyword evidence="1" id="KW-0479">Metal-binding</keyword>
<dbReference type="Gene3D" id="3.30.160.60">
    <property type="entry name" value="Classic Zinc Finger"/>
    <property type="match status" value="1"/>
</dbReference>
<evidence type="ECO:0000256" key="1">
    <source>
        <dbReference type="PROSITE-ProRule" id="PRU00042"/>
    </source>
</evidence>
<dbReference type="AlphaFoldDB" id="A0A0A9WQN9"/>
<keyword evidence="1" id="KW-0862">Zinc</keyword>
<name>A0A0A9WQN9_LYGHE</name>
<reference evidence="4" key="1">
    <citation type="journal article" date="2014" name="PLoS ONE">
        <title>Transcriptome-Based Identification of ABC Transporters in the Western Tarnished Plant Bug Lygus hesperus.</title>
        <authorList>
            <person name="Hull J.J."/>
            <person name="Chaney K."/>
            <person name="Geib S.M."/>
            <person name="Fabrick J.A."/>
            <person name="Brent C.S."/>
            <person name="Walsh D."/>
            <person name="Lavine L.C."/>
        </authorList>
    </citation>
    <scope>NUCLEOTIDE SEQUENCE</scope>
</reference>
<accession>A0A0A9WQN9</accession>
<evidence type="ECO:0000259" key="3">
    <source>
        <dbReference type="PROSITE" id="PS50157"/>
    </source>
</evidence>
<dbReference type="SUPFAM" id="SSF57667">
    <property type="entry name" value="beta-beta-alpha zinc fingers"/>
    <property type="match status" value="1"/>
</dbReference>
<protein>
    <submittedName>
        <fullName evidence="4">Longitudinals lacking protein, isoforms F/I/K/T</fullName>
    </submittedName>
</protein>
<evidence type="ECO:0000256" key="2">
    <source>
        <dbReference type="SAM" id="MobiDB-lite"/>
    </source>
</evidence>
<reference evidence="4" key="2">
    <citation type="submission" date="2014-07" db="EMBL/GenBank/DDBJ databases">
        <authorList>
            <person name="Hull J."/>
        </authorList>
    </citation>
    <scope>NUCLEOTIDE SEQUENCE</scope>
</reference>
<keyword evidence="1" id="KW-0863">Zinc-finger</keyword>
<dbReference type="PROSITE" id="PS50157">
    <property type="entry name" value="ZINC_FINGER_C2H2_2"/>
    <property type="match status" value="1"/>
</dbReference>
<dbReference type="InterPro" id="IPR013087">
    <property type="entry name" value="Znf_C2H2_type"/>
</dbReference>